<proteinExistence type="predicted"/>
<dbReference type="PROSITE" id="PS50297">
    <property type="entry name" value="ANK_REP_REGION"/>
    <property type="match status" value="7"/>
</dbReference>
<feature type="repeat" description="ANK" evidence="3">
    <location>
        <begin position="1179"/>
        <end position="1212"/>
    </location>
</feature>
<dbReference type="PANTHER" id="PTHR24198:SF165">
    <property type="entry name" value="ANKYRIN REPEAT-CONTAINING PROTEIN-RELATED"/>
    <property type="match status" value="1"/>
</dbReference>
<dbReference type="InterPro" id="IPR002110">
    <property type="entry name" value="Ankyrin_rpt"/>
</dbReference>
<feature type="domain" description="Nephrocystin 3-like N-terminal" evidence="6">
    <location>
        <begin position="250"/>
        <end position="417"/>
    </location>
</feature>
<feature type="repeat" description="ANK" evidence="3">
    <location>
        <begin position="798"/>
        <end position="820"/>
    </location>
</feature>
<evidence type="ECO:0000256" key="1">
    <source>
        <dbReference type="ARBA" id="ARBA00022737"/>
    </source>
</evidence>
<dbReference type="Proteomes" id="UP000018144">
    <property type="component" value="Unassembled WGS sequence"/>
</dbReference>
<evidence type="ECO:0000256" key="3">
    <source>
        <dbReference type="PROSITE-ProRule" id="PRU00023"/>
    </source>
</evidence>
<dbReference type="Pfam" id="PF24883">
    <property type="entry name" value="NPHP3_N"/>
    <property type="match status" value="1"/>
</dbReference>
<dbReference type="Pfam" id="PF00023">
    <property type="entry name" value="Ank"/>
    <property type="match status" value="1"/>
</dbReference>
<dbReference type="Pfam" id="PF12796">
    <property type="entry name" value="Ank_2"/>
    <property type="match status" value="3"/>
</dbReference>
<dbReference type="InterPro" id="IPR056884">
    <property type="entry name" value="NPHP3-like_N"/>
</dbReference>
<dbReference type="SMART" id="SM00248">
    <property type="entry name" value="ANK"/>
    <property type="match status" value="16"/>
</dbReference>
<evidence type="ECO:0000259" key="4">
    <source>
        <dbReference type="Pfam" id="PF17111"/>
    </source>
</evidence>
<dbReference type="InterPro" id="IPR027417">
    <property type="entry name" value="P-loop_NTPase"/>
</dbReference>
<feature type="repeat" description="ANK" evidence="3">
    <location>
        <begin position="1110"/>
        <end position="1143"/>
    </location>
</feature>
<feature type="repeat" description="ANK" evidence="3">
    <location>
        <begin position="903"/>
        <end position="936"/>
    </location>
</feature>
<sequence>MDPLSISAGVAGFLSLAMEISKILAAYVGDVKSAPEEVHNLRTEVSSLCSVLEQLARLLLNDVKGNFKPTSALVTVIEACQDQIKGLYRKLETLHIRRDKKVIGLIDRLKWPLKKEDYENTLVTLHRFSQTFQFSLTVANCELLAKSSAEVLSTFQERQNQLQKTLESFKSMQLPIEELKMASKKQSDTFDAISAVIEIGLNIQNKIWAGVQGIQEKLDEEEMKKLLSWISPVEPQKRHQDVRSKRLQSTGNWFLETENFRNWRDDKGSDILGCYGIPGSGKTFISSLVIDHLSTTLYSENILVSFIYCDYRDRKRQTTANLLGGLLKQAIIASQNVPAEVINRLLPKMKNGVNVELNDVLEALSTMFQSFDKIYLCIDALDECTDEYRWSLLNHLKTLSNPDESHLLSVKLFFTGRPQMKDYVNSHSDIVSPRFVALEANSDDIAAYVAYELKMDTKVKMSDDFKNQIIAEIVAASQGMFLLPALQIEAVLDEITIRKRRKALQEMPKALQGAFKITMERIQNQKLAVAKQAMDVLKWIFLATEPLRLEALRHALAVEPDDEALDCENFVDKDFLLPCCLGLVIIDESTSTVRLVHKSLQDYLKTQYEKNQLFLEGHDEIALICLKYISFDEHDEEITAPCGLGCEFQKKYALIEYATCNWVYHARKARSPHHAIEEVIFGLLLAKYHSHSVFRYLLSWSLFKDYYPSWGHFTSVSFERKQLHQGGNDKKYCLLHVIASIGLEKVLSRFIESQAVNINNQEHFGRTPLSIAAQEGFEALVPLFLETEGIDVNAKDNRNTTPLSWAARNGHVQVVKLLLKAKNLDLNSKDLDFGYTSLCWAAERGHTEVVKVLLENECVDVDSKSDKYGRTALALAAQNGHEKILELLLKTSRIDINEKDEICGQTPLSLAAEGGHTDALQLLLQVDDVDINTKDYSYRMTPLLRSAAGGHTETFKVLLDPDGIDSKSVNSEGRTPLFLAAENGQIKAVKMLLEIGGVDINSKQGWFGETVLCLASRNGYVGIVKEILKICGVELESKDGSDGRTPLHQAAQNGHREVMELLLEREDIDVNAKDNEQNTPLILASISGKTEVVKVLLQNHRVDFNVKDSDGWTPLSWAIDSGHLEVAELLLEKDGVNINIQDLICGQSPIFRAVQKGNYSTIQWLLERDSIDVNLQDDYGKTALSWAADGGRVEIVRLLLEKDGINLNLKDLEGYTALMRSIDCSPTLRGVRNRPPFNLELLRLILSQGDIDINCKAKDGSTVLSLAIMHGLEEAVDILRKHGAV</sequence>
<protein>
    <submittedName>
        <fullName evidence="7">Similar to Ankyrin repeat domain-containing protein 50 acc. no. Q9ULJ7</fullName>
    </submittedName>
</protein>
<feature type="domain" description="GPI inositol-deacylase winged helix" evidence="5">
    <location>
        <begin position="529"/>
        <end position="607"/>
    </location>
</feature>
<organism evidence="7 8">
    <name type="scientific">Pyronema omphalodes (strain CBS 100304)</name>
    <name type="common">Pyronema confluens</name>
    <dbReference type="NCBI Taxonomy" id="1076935"/>
    <lineage>
        <taxon>Eukaryota</taxon>
        <taxon>Fungi</taxon>
        <taxon>Dikarya</taxon>
        <taxon>Ascomycota</taxon>
        <taxon>Pezizomycotina</taxon>
        <taxon>Pezizomycetes</taxon>
        <taxon>Pezizales</taxon>
        <taxon>Pyronemataceae</taxon>
        <taxon>Pyronema</taxon>
    </lineage>
</organism>
<feature type="repeat" description="ANK" evidence="3">
    <location>
        <begin position="1042"/>
        <end position="1075"/>
    </location>
</feature>
<keyword evidence="1" id="KW-0677">Repeat</keyword>
<dbReference type="Gene3D" id="1.25.40.20">
    <property type="entry name" value="Ankyrin repeat-containing domain"/>
    <property type="match status" value="6"/>
</dbReference>
<evidence type="ECO:0000313" key="7">
    <source>
        <dbReference type="EMBL" id="CCX32395.1"/>
    </source>
</evidence>
<dbReference type="Pfam" id="PF13637">
    <property type="entry name" value="Ank_4"/>
    <property type="match status" value="2"/>
</dbReference>
<dbReference type="InterPro" id="IPR036770">
    <property type="entry name" value="Ankyrin_rpt-contain_sf"/>
</dbReference>
<gene>
    <name evidence="7" type="ORF">PCON_13044</name>
</gene>
<dbReference type="PANTHER" id="PTHR24198">
    <property type="entry name" value="ANKYRIN REPEAT AND PROTEIN KINASE DOMAIN-CONTAINING PROTEIN"/>
    <property type="match status" value="1"/>
</dbReference>
<dbReference type="InterPro" id="IPR031348">
    <property type="entry name" value="PigL_N"/>
</dbReference>
<evidence type="ECO:0000313" key="8">
    <source>
        <dbReference type="Proteomes" id="UP000018144"/>
    </source>
</evidence>
<name>U4LSQ2_PYROM</name>
<dbReference type="InterPro" id="IPR054471">
    <property type="entry name" value="GPIID_WHD"/>
</dbReference>
<dbReference type="Gene3D" id="3.40.50.300">
    <property type="entry name" value="P-loop containing nucleotide triphosphate hydrolases"/>
    <property type="match status" value="1"/>
</dbReference>
<feature type="domain" description="Azaphilone pigments biosynthesis cluster protein L N-terminal" evidence="4">
    <location>
        <begin position="1"/>
        <end position="186"/>
    </location>
</feature>
<dbReference type="Pfam" id="PF22939">
    <property type="entry name" value="WHD_GPIID"/>
    <property type="match status" value="1"/>
</dbReference>
<feature type="repeat" description="ANK" evidence="3">
    <location>
        <begin position="764"/>
        <end position="797"/>
    </location>
</feature>
<evidence type="ECO:0000259" key="6">
    <source>
        <dbReference type="Pfam" id="PF24883"/>
    </source>
</evidence>
<accession>U4LSQ2</accession>
<dbReference type="Pfam" id="PF17111">
    <property type="entry name" value="PigL_N"/>
    <property type="match status" value="1"/>
</dbReference>
<feature type="repeat" description="ANK" evidence="3">
    <location>
        <begin position="972"/>
        <end position="996"/>
    </location>
</feature>
<dbReference type="OMA" id="NWGYHAC"/>
<dbReference type="eggNOG" id="KOG0504">
    <property type="taxonomic scope" value="Eukaryota"/>
</dbReference>
<reference evidence="7 8" key="1">
    <citation type="journal article" date="2013" name="PLoS Genet.">
        <title>The genome and development-dependent transcriptomes of Pyronema confluens: a window into fungal evolution.</title>
        <authorList>
            <person name="Traeger S."/>
            <person name="Altegoer F."/>
            <person name="Freitag M."/>
            <person name="Gabaldon T."/>
            <person name="Kempken F."/>
            <person name="Kumar A."/>
            <person name="Marcet-Houben M."/>
            <person name="Poggeler S."/>
            <person name="Stajich J.E."/>
            <person name="Nowrousian M."/>
        </authorList>
    </citation>
    <scope>NUCLEOTIDE SEQUENCE [LARGE SCALE GENOMIC DNA]</scope>
    <source>
        <strain evidence="8">CBS 100304</strain>
        <tissue evidence="7">Vegetative mycelium</tissue>
    </source>
</reference>
<feature type="repeat" description="ANK" evidence="3">
    <location>
        <begin position="868"/>
        <end position="890"/>
    </location>
</feature>
<dbReference type="SUPFAM" id="SSF48403">
    <property type="entry name" value="Ankyrin repeat"/>
    <property type="match status" value="2"/>
</dbReference>
<dbReference type="EMBL" id="HF935844">
    <property type="protein sequence ID" value="CCX32395.1"/>
    <property type="molecule type" value="Genomic_DNA"/>
</dbReference>
<dbReference type="OrthoDB" id="448455at2759"/>
<evidence type="ECO:0000259" key="5">
    <source>
        <dbReference type="Pfam" id="PF22939"/>
    </source>
</evidence>
<dbReference type="PROSITE" id="PS50088">
    <property type="entry name" value="ANK_REPEAT"/>
    <property type="match status" value="8"/>
</dbReference>
<evidence type="ECO:0000256" key="2">
    <source>
        <dbReference type="ARBA" id="ARBA00023043"/>
    </source>
</evidence>
<dbReference type="STRING" id="1076935.U4LSQ2"/>
<keyword evidence="2 3" id="KW-0040">ANK repeat</keyword>
<dbReference type="SUPFAM" id="SSF52540">
    <property type="entry name" value="P-loop containing nucleoside triphosphate hydrolases"/>
    <property type="match status" value="1"/>
</dbReference>
<keyword evidence="8" id="KW-1185">Reference proteome</keyword>